<sequence length="253" mass="28898">MQREGYAVDMHVKVLDERVVERAKERGLDALVYAPHFTRLPEIRSRAAAFSDDELTVFPARELFTGAWQERRHVLAIGLDEPVPDFITLEGAMTELERQGAAVLVPHPGYLNVSMGLEDIERYRDIIDAVEIYNPKQLSYHWDRARAFAERTGHETFVSSYAHLRGTVGEVSVAFDEGLDDVTALTRALKTDAKRTLIHRDGPSHALRRALEWAHLGFENTWGKFDRLMLQGTEPTHPDHVAYDDRFDDVKVY</sequence>
<comment type="caution">
    <text evidence="1">The sequence shown here is derived from an EMBL/GenBank/DDBJ whole genome shotgun (WGS) entry which is preliminary data.</text>
</comment>
<evidence type="ECO:0000313" key="1">
    <source>
        <dbReference type="EMBL" id="MBV0900834.1"/>
    </source>
</evidence>
<dbReference type="RefSeq" id="WP_162411891.1">
    <property type="nucleotide sequence ID" value="NZ_JAHQXE010000001.1"/>
</dbReference>
<dbReference type="InterPro" id="IPR016195">
    <property type="entry name" value="Pol/histidinol_Pase-like"/>
</dbReference>
<keyword evidence="2" id="KW-1185">Reference proteome</keyword>
<organism evidence="1 2">
    <name type="scientific">Haloarcula salina</name>
    <dbReference type="NCBI Taxonomy" id="1429914"/>
    <lineage>
        <taxon>Archaea</taxon>
        <taxon>Methanobacteriati</taxon>
        <taxon>Methanobacteriota</taxon>
        <taxon>Stenosarchaea group</taxon>
        <taxon>Halobacteria</taxon>
        <taxon>Halobacteriales</taxon>
        <taxon>Haloarculaceae</taxon>
        <taxon>Haloarcula</taxon>
    </lineage>
</organism>
<dbReference type="SUPFAM" id="SSF89550">
    <property type="entry name" value="PHP domain-like"/>
    <property type="match status" value="1"/>
</dbReference>
<gene>
    <name evidence="1" type="ORF">KTS37_03445</name>
</gene>
<name>A0AA41KJF5_9EURY</name>
<evidence type="ECO:0000313" key="2">
    <source>
        <dbReference type="Proteomes" id="UP001166304"/>
    </source>
</evidence>
<dbReference type="Proteomes" id="UP001166304">
    <property type="component" value="Unassembled WGS sequence"/>
</dbReference>
<dbReference type="Gene3D" id="3.20.20.140">
    <property type="entry name" value="Metal-dependent hydrolases"/>
    <property type="match status" value="1"/>
</dbReference>
<protein>
    <submittedName>
        <fullName evidence="1">PHP domain-containing protein</fullName>
    </submittedName>
</protein>
<reference evidence="1" key="1">
    <citation type="submission" date="2021-06" db="EMBL/GenBank/DDBJ databases">
        <title>New haloarchaea isolates fom saline soil.</title>
        <authorList>
            <person name="Duran-Viseras A."/>
            <person name="Sanchez-Porro C.S."/>
            <person name="Ventosa A."/>
        </authorList>
    </citation>
    <scope>NUCLEOTIDE SEQUENCE</scope>
    <source>
        <strain evidence="1">JCM 18369</strain>
    </source>
</reference>
<dbReference type="Pfam" id="PF13263">
    <property type="entry name" value="PHP_C"/>
    <property type="match status" value="1"/>
</dbReference>
<accession>A0AA41KJF5</accession>
<dbReference type="AlphaFoldDB" id="A0AA41KJF5"/>
<dbReference type="EMBL" id="JAHQXE010000001">
    <property type="protein sequence ID" value="MBV0900834.1"/>
    <property type="molecule type" value="Genomic_DNA"/>
</dbReference>
<proteinExistence type="predicted"/>